<evidence type="ECO:0000313" key="4">
    <source>
        <dbReference type="Proteomes" id="UP001497512"/>
    </source>
</evidence>
<feature type="compositionally biased region" description="Polar residues" evidence="1">
    <location>
        <begin position="82"/>
        <end position="94"/>
    </location>
</feature>
<dbReference type="PANTHER" id="PTHR47876">
    <property type="entry name" value="OS08G0260000 PROTEIN"/>
    <property type="match status" value="1"/>
</dbReference>
<dbReference type="PANTHER" id="PTHR47876:SF2">
    <property type="entry name" value="GCN5-RELATED N-ACETYLTRANSFERASE 7, CHLOROPLASTIC"/>
    <property type="match status" value="1"/>
</dbReference>
<feature type="domain" description="N-acetyltransferase" evidence="2">
    <location>
        <begin position="179"/>
        <end position="335"/>
    </location>
</feature>
<dbReference type="InterPro" id="IPR000182">
    <property type="entry name" value="GNAT_dom"/>
</dbReference>
<proteinExistence type="predicted"/>
<organism evidence="3 4">
    <name type="scientific">Sphagnum troendelagicum</name>
    <dbReference type="NCBI Taxonomy" id="128251"/>
    <lineage>
        <taxon>Eukaryota</taxon>
        <taxon>Viridiplantae</taxon>
        <taxon>Streptophyta</taxon>
        <taxon>Embryophyta</taxon>
        <taxon>Bryophyta</taxon>
        <taxon>Sphagnophytina</taxon>
        <taxon>Sphagnopsida</taxon>
        <taxon>Sphagnales</taxon>
        <taxon>Sphagnaceae</taxon>
        <taxon>Sphagnum</taxon>
    </lineage>
</organism>
<keyword evidence="4" id="KW-1185">Reference proteome</keyword>
<dbReference type="InterPro" id="IPR016181">
    <property type="entry name" value="Acyl_CoA_acyltransferase"/>
</dbReference>
<protein>
    <recommendedName>
        <fullName evidence="2">N-acetyltransferase domain-containing protein</fullName>
    </recommendedName>
</protein>
<dbReference type="EMBL" id="OZ019898">
    <property type="protein sequence ID" value="CAK9230181.1"/>
    <property type="molecule type" value="Genomic_DNA"/>
</dbReference>
<dbReference type="PROSITE" id="PS51186">
    <property type="entry name" value="GNAT"/>
    <property type="match status" value="1"/>
</dbReference>
<name>A0ABP0UUP3_9BRYO</name>
<sequence>MMASPCLLPQGGKLSSGFKCSACSFQQRCLLRIKSRISLVRRQSRASRRYPFPGLYSHHHCGYSLQISLPFGFGDRRKTHSATRATPQGSSSTVKKGLQQDGLAVKEAKLGKLTFRPSLGELVVFKEGKSPEQLRAAAYLRATCFYTYPEGRSEEALKLHRKMKAEDEWSALTSKVAGLEQGYKRTACILALCPLSELADSSISLNPFCKVVLENGEEHSVIGSLDLNQGCQLPGELSGDYPEDGNAEHKRGYLSNVCVAPQVRNRGVGAALLHRAQEIAQSWGVTDLYVHVVASNQAAVLLYTKGGFLYEKEETVSHARMLLRPCRLLLHKRIQTPKST</sequence>
<dbReference type="CDD" id="cd04301">
    <property type="entry name" value="NAT_SF"/>
    <property type="match status" value="1"/>
</dbReference>
<dbReference type="Pfam" id="PF00583">
    <property type="entry name" value="Acetyltransf_1"/>
    <property type="match status" value="1"/>
</dbReference>
<reference evidence="3" key="1">
    <citation type="submission" date="2024-02" db="EMBL/GenBank/DDBJ databases">
        <authorList>
            <consortium name="ELIXIR-Norway"/>
            <consortium name="Elixir Norway"/>
        </authorList>
    </citation>
    <scope>NUCLEOTIDE SEQUENCE</scope>
</reference>
<evidence type="ECO:0000256" key="1">
    <source>
        <dbReference type="SAM" id="MobiDB-lite"/>
    </source>
</evidence>
<gene>
    <name evidence="3" type="ORF">CSSPTR1EN2_LOCUS20104</name>
</gene>
<evidence type="ECO:0000259" key="2">
    <source>
        <dbReference type="PROSITE" id="PS51186"/>
    </source>
</evidence>
<dbReference type="Proteomes" id="UP001497512">
    <property type="component" value="Chromosome 6"/>
</dbReference>
<accession>A0ABP0UUP3</accession>
<evidence type="ECO:0000313" key="3">
    <source>
        <dbReference type="EMBL" id="CAK9230181.1"/>
    </source>
</evidence>
<dbReference type="Gene3D" id="3.40.630.30">
    <property type="match status" value="1"/>
</dbReference>
<feature type="region of interest" description="Disordered" evidence="1">
    <location>
        <begin position="78"/>
        <end position="98"/>
    </location>
</feature>
<dbReference type="SUPFAM" id="SSF55729">
    <property type="entry name" value="Acyl-CoA N-acyltransferases (Nat)"/>
    <property type="match status" value="1"/>
</dbReference>